<dbReference type="AlphaFoldDB" id="A0A8H5ME37"/>
<protein>
    <submittedName>
        <fullName evidence="1">Uncharacterized protein</fullName>
    </submittedName>
</protein>
<name>A0A8H5ME37_9AGAR</name>
<dbReference type="EMBL" id="JAACJN010000014">
    <property type="protein sequence ID" value="KAF5390519.1"/>
    <property type="molecule type" value="Genomic_DNA"/>
</dbReference>
<sequence>MNLTAVATPVHELALRQVTAATSSTKNTTAIPSSVIPSACSSQCDINTLSSLTSCTKDNCQCSTNAVFDSVKACLQCVVQNKALTNATGQNLLQEYSATCAARGQQLADAVSAASSLRVASLGVVGSVITALTFSIIL</sequence>
<organism evidence="1 2">
    <name type="scientific">Collybiopsis confluens</name>
    <dbReference type="NCBI Taxonomy" id="2823264"/>
    <lineage>
        <taxon>Eukaryota</taxon>
        <taxon>Fungi</taxon>
        <taxon>Dikarya</taxon>
        <taxon>Basidiomycota</taxon>
        <taxon>Agaricomycotina</taxon>
        <taxon>Agaricomycetes</taxon>
        <taxon>Agaricomycetidae</taxon>
        <taxon>Agaricales</taxon>
        <taxon>Marasmiineae</taxon>
        <taxon>Omphalotaceae</taxon>
        <taxon>Collybiopsis</taxon>
    </lineage>
</organism>
<evidence type="ECO:0000313" key="1">
    <source>
        <dbReference type="EMBL" id="KAF5390519.1"/>
    </source>
</evidence>
<dbReference type="Proteomes" id="UP000518752">
    <property type="component" value="Unassembled WGS sequence"/>
</dbReference>
<comment type="caution">
    <text evidence="1">The sequence shown here is derived from an EMBL/GenBank/DDBJ whole genome shotgun (WGS) entry which is preliminary data.</text>
</comment>
<accession>A0A8H5ME37</accession>
<evidence type="ECO:0000313" key="2">
    <source>
        <dbReference type="Proteomes" id="UP000518752"/>
    </source>
</evidence>
<gene>
    <name evidence="1" type="ORF">D9757_002595</name>
</gene>
<proteinExistence type="predicted"/>
<reference evidence="1 2" key="1">
    <citation type="journal article" date="2020" name="ISME J.">
        <title>Uncovering the hidden diversity of litter-decomposition mechanisms in mushroom-forming fungi.</title>
        <authorList>
            <person name="Floudas D."/>
            <person name="Bentzer J."/>
            <person name="Ahren D."/>
            <person name="Johansson T."/>
            <person name="Persson P."/>
            <person name="Tunlid A."/>
        </authorList>
    </citation>
    <scope>NUCLEOTIDE SEQUENCE [LARGE SCALE GENOMIC DNA]</scope>
    <source>
        <strain evidence="1 2">CBS 406.79</strain>
    </source>
</reference>
<keyword evidence="2" id="KW-1185">Reference proteome</keyword>
<dbReference type="OrthoDB" id="2990675at2759"/>